<dbReference type="Proteomes" id="UP000515158">
    <property type="component" value="Unplaced"/>
</dbReference>
<dbReference type="InterPro" id="IPR036034">
    <property type="entry name" value="PDZ_sf"/>
</dbReference>
<evidence type="ECO:0000313" key="8">
    <source>
        <dbReference type="RefSeq" id="XP_034237794.1"/>
    </source>
</evidence>
<gene>
    <name evidence="8" type="primary">LOC117643175</name>
</gene>
<evidence type="ECO:0000313" key="7">
    <source>
        <dbReference type="Proteomes" id="UP000515158"/>
    </source>
</evidence>
<feature type="domain" description="PDZ" evidence="6">
    <location>
        <begin position="12"/>
        <end position="92"/>
    </location>
</feature>
<dbReference type="CDD" id="cd06668">
    <property type="entry name" value="PDZ4_MUPP1-like"/>
    <property type="match status" value="1"/>
</dbReference>
<reference evidence="8" key="1">
    <citation type="submission" date="2025-08" db="UniProtKB">
        <authorList>
            <consortium name="RefSeq"/>
        </authorList>
    </citation>
    <scope>IDENTIFICATION</scope>
    <source>
        <tissue evidence="8">Total insect</tissue>
    </source>
</reference>
<feature type="domain" description="PDZ" evidence="6">
    <location>
        <begin position="201"/>
        <end position="286"/>
    </location>
</feature>
<keyword evidence="3" id="KW-0677">Repeat</keyword>
<proteinExistence type="predicted"/>
<dbReference type="AlphaFoldDB" id="A0A6P8ZKW1"/>
<sequence>MVLNTEWAQVEVIDLINDGSGLGFGIIGGRSTGVVVKTILPGGVADRNGRLQSGDHILQIGDVNLRGMGSEQVAAVLRQSGSHVRLVVARPVETNATDYQASMVVGMPPIVPTKILGDPEELDRHLTRNGFPNTFTPQGSILDSYDNHFIFRDDELEAGVAAGDIELMPTGPLLLAAPSLPTLTMDMIPAETPLPEMETFTVDLKKDVHGLGITIAGYVCEKEELSGIFVKSISEGSAADVCGKIQVNDRIVEVDGRSLQGYTNHQAVEVLRNTGQTVSLCLERYLRGPKFEQLQQAIANSELKPSAAQAPASPSAASLPRFPISADGESAVGIEMEGESHTTADSLLLEGVEGASEDLDLEDVELLIDTDYTGPLKPTVEAAIQAKWTKIMGPGVEIVVAQLCKFGEGGGLGISLEGTVDVEDGQEVRPHHYIRSILPEGPVGSNALLRSGDELLEVNGHRLLGMNHIEVVSILKDLPVCVRMVCARRAGEAPPYRLIDTSQDRAAFAARSLLGGSLQNLIPATERLVKAKSDGSLASTTTTATATDASFSKMKSRSLEPLTGLAMWSSEPQIIELTKGERGLGFSILDYQDPMNPSETVIVIRSLVPGGVAQMDGRLIPGDRLLFVNNTVLENASLDQAVQALKGAPKGVVRIGVAKPLPIPDSVSQSASHSQVSETPALPLPTATQHIEYYDDLGSDNDPEVDVDANPDSPQQAGLLKSESF</sequence>
<dbReference type="PROSITE" id="PS50106">
    <property type="entry name" value="PDZ"/>
    <property type="match status" value="4"/>
</dbReference>
<accession>A0A6P8ZKW1</accession>
<dbReference type="InterPro" id="IPR051342">
    <property type="entry name" value="PDZ_scaffold"/>
</dbReference>
<dbReference type="CDD" id="cd06791">
    <property type="entry name" value="PDZ3_MUPP1-like"/>
    <property type="match status" value="1"/>
</dbReference>
<dbReference type="Gene3D" id="2.30.42.10">
    <property type="match status" value="4"/>
</dbReference>
<feature type="region of interest" description="Disordered" evidence="5">
    <location>
        <begin position="666"/>
        <end position="725"/>
    </location>
</feature>
<dbReference type="FunCoup" id="A0A6P8ZKW1">
    <property type="interactions" value="85"/>
</dbReference>
<evidence type="ECO:0000259" key="6">
    <source>
        <dbReference type="PROSITE" id="PS50106"/>
    </source>
</evidence>
<keyword evidence="4" id="KW-0472">Membrane</keyword>
<dbReference type="InterPro" id="IPR001478">
    <property type="entry name" value="PDZ"/>
</dbReference>
<feature type="domain" description="PDZ" evidence="6">
    <location>
        <begin position="574"/>
        <end position="652"/>
    </location>
</feature>
<feature type="compositionally biased region" description="Acidic residues" evidence="5">
    <location>
        <begin position="694"/>
        <end position="709"/>
    </location>
</feature>
<dbReference type="SMART" id="SM00228">
    <property type="entry name" value="PDZ"/>
    <property type="match status" value="4"/>
</dbReference>
<feature type="compositionally biased region" description="Low complexity" evidence="5">
    <location>
        <begin position="666"/>
        <end position="677"/>
    </location>
</feature>
<dbReference type="CDD" id="cd06669">
    <property type="entry name" value="PDZ5_MUPP1-like"/>
    <property type="match status" value="1"/>
</dbReference>
<comment type="subcellular location">
    <subcellularLocation>
        <location evidence="1">Membrane</location>
    </subcellularLocation>
</comment>
<evidence type="ECO:0000256" key="2">
    <source>
        <dbReference type="ARBA" id="ARBA00022553"/>
    </source>
</evidence>
<evidence type="ECO:0000256" key="4">
    <source>
        <dbReference type="ARBA" id="ARBA00023136"/>
    </source>
</evidence>
<feature type="domain" description="PDZ" evidence="6">
    <location>
        <begin position="400"/>
        <end position="490"/>
    </location>
</feature>
<dbReference type="InParanoid" id="A0A6P8ZKW1"/>
<evidence type="ECO:0000256" key="3">
    <source>
        <dbReference type="ARBA" id="ARBA00022737"/>
    </source>
</evidence>
<dbReference type="FunFam" id="2.30.42.10:FF:000070">
    <property type="entry name" value="Multiple PDZ domain protein"/>
    <property type="match status" value="1"/>
</dbReference>
<dbReference type="GeneID" id="117643175"/>
<dbReference type="PANTHER" id="PTHR19964">
    <property type="entry name" value="MULTIPLE PDZ DOMAIN PROTEIN"/>
    <property type="match status" value="1"/>
</dbReference>
<keyword evidence="7" id="KW-1185">Reference proteome</keyword>
<dbReference type="Pfam" id="PF00595">
    <property type="entry name" value="PDZ"/>
    <property type="match status" value="4"/>
</dbReference>
<dbReference type="OrthoDB" id="6022242at2759"/>
<dbReference type="FunFam" id="2.30.42.10:FF:000125">
    <property type="entry name" value="PATJ, crumbs cell polarity complex component"/>
    <property type="match status" value="1"/>
</dbReference>
<dbReference type="CDD" id="cd06667">
    <property type="entry name" value="PDZ2_MUPP1-like"/>
    <property type="match status" value="1"/>
</dbReference>
<protein>
    <submittedName>
        <fullName evidence="8">Patj homolog</fullName>
    </submittedName>
</protein>
<evidence type="ECO:0000256" key="1">
    <source>
        <dbReference type="ARBA" id="ARBA00004370"/>
    </source>
</evidence>
<keyword evidence="2" id="KW-0597">Phosphoprotein</keyword>
<dbReference type="KEGG" id="tpal:117643175"/>
<dbReference type="RefSeq" id="XP_034237794.1">
    <property type="nucleotide sequence ID" value="XM_034381903.1"/>
</dbReference>
<dbReference type="SUPFAM" id="SSF50156">
    <property type="entry name" value="PDZ domain-like"/>
    <property type="match status" value="4"/>
</dbReference>
<name>A0A6P8ZKW1_THRPL</name>
<dbReference type="GO" id="GO:0016020">
    <property type="term" value="C:membrane"/>
    <property type="evidence" value="ECO:0007669"/>
    <property type="project" value="UniProtKB-SubCell"/>
</dbReference>
<organism evidence="8">
    <name type="scientific">Thrips palmi</name>
    <name type="common">Melon thrips</name>
    <dbReference type="NCBI Taxonomy" id="161013"/>
    <lineage>
        <taxon>Eukaryota</taxon>
        <taxon>Metazoa</taxon>
        <taxon>Ecdysozoa</taxon>
        <taxon>Arthropoda</taxon>
        <taxon>Hexapoda</taxon>
        <taxon>Insecta</taxon>
        <taxon>Pterygota</taxon>
        <taxon>Neoptera</taxon>
        <taxon>Paraneoptera</taxon>
        <taxon>Thysanoptera</taxon>
        <taxon>Terebrantia</taxon>
        <taxon>Thripoidea</taxon>
        <taxon>Thripidae</taxon>
        <taxon>Thrips</taxon>
    </lineage>
</organism>
<evidence type="ECO:0000256" key="5">
    <source>
        <dbReference type="SAM" id="MobiDB-lite"/>
    </source>
</evidence>
<dbReference type="PANTHER" id="PTHR19964:SF92">
    <property type="entry name" value="PATJ HOMOLOG"/>
    <property type="match status" value="1"/>
</dbReference>